<dbReference type="Pfam" id="PF05670">
    <property type="entry name" value="NFACT-R_1"/>
    <property type="match status" value="1"/>
</dbReference>
<dbReference type="Gene3D" id="1.10.8.50">
    <property type="match status" value="1"/>
</dbReference>
<dbReference type="Gene3D" id="2.30.310.10">
    <property type="entry name" value="ibrinogen binding protein from staphylococcus aureus domain"/>
    <property type="match status" value="1"/>
</dbReference>
<dbReference type="GO" id="GO:0043023">
    <property type="term" value="F:ribosomal large subunit binding"/>
    <property type="evidence" value="ECO:0007669"/>
    <property type="project" value="UniProtKB-UniRule"/>
</dbReference>
<dbReference type="InterPro" id="IPR043682">
    <property type="entry name" value="RqcH_bacterial"/>
</dbReference>
<comment type="caution">
    <text evidence="7">The sequence shown here is derived from an EMBL/GenBank/DDBJ whole genome shotgun (WGS) entry which is preliminary data.</text>
</comment>
<keyword evidence="1 5" id="KW-0820">tRNA-binding</keyword>
<evidence type="ECO:0000313" key="7">
    <source>
        <dbReference type="EMBL" id="MBC8539902.1"/>
    </source>
</evidence>
<evidence type="ECO:0000256" key="1">
    <source>
        <dbReference type="ARBA" id="ARBA00022555"/>
    </source>
</evidence>
<dbReference type="Pfam" id="PF05833">
    <property type="entry name" value="NFACT_N"/>
    <property type="match status" value="1"/>
</dbReference>
<gene>
    <name evidence="5" type="primary">rqcH</name>
    <name evidence="7" type="ORF">H8698_02790</name>
</gene>
<proteinExistence type="inferred from homology"/>
<keyword evidence="8" id="KW-1185">Reference proteome</keyword>
<sequence>MAMDGFSVAALTFEINKELSGAKPDKIQQTESDELLISFFGPNGQKKLRLTANASVARVCLTEDKKQSPKTAPLFCMLLRKHLSGARLKEVTQPGFERVMVLTFDGTDEFGDPCEKRLVAELMGRHSNLILVGADGRVIDAARHVDFSVSSVRQILPGLAYQSPPPQNKRNPIECDLNTILEALKQADGKEKIDRAVLGLFRGVSPLIAREICIRTFTNCDKFLGELDFSQKLELATSCYTVFQAAAEQKFSPCYLVGKDTGKPFEFAAVNITQYGGAAQVVQNESMSQIVEAFYAERDAKERMAHRSARLTKLVSTNIERCAKKLSVQLAELSDTDNLDKYKKYGELITANLYRINKGDKSAVVEDFYDETLKTVTIPLDTRMSPSENAQRYFKKYAKAKTAKAEITSQLKKTRAELSYLESVEEELSFAETVQDLAEISQELYEQGYVKRTEKNKKKQALSKPMEFQTSDGFTVLVGKNNKQNDVLTLKTAKNADLWFHTKDIHGSHVILRYEHGKVFSETAILEAAELAAKYSKAKHSQNVPVDYTLVKFVKKPAGAAPGMVIYTDNKTVYVTP</sequence>
<comment type="function">
    <text evidence="5">Key component of the ribosome quality control system (RQC), a ribosome-associated complex that mediates the extraction of incompletely synthesized nascent chains from stalled ribosomes and their subsequent degradation. RqcH recruits Ala-charged tRNA, and with RqcP directs the elongation of stalled nascent chains on 50S ribosomal subunits, leading to non-templated C-terminal alanine extensions (Ala tail). The Ala tail promotes nascent chain degradation. May add between 1 and at least 8 Ala residues. Binds to stalled 50S ribosomal subunits.</text>
</comment>
<dbReference type="InterPro" id="IPR051608">
    <property type="entry name" value="RQC_Subunit_NEMF"/>
</dbReference>
<evidence type="ECO:0000256" key="5">
    <source>
        <dbReference type="HAMAP-Rule" id="MF_00844"/>
    </source>
</evidence>
<dbReference type="HAMAP" id="MF_00844_B">
    <property type="entry name" value="RqcH_B"/>
    <property type="match status" value="1"/>
</dbReference>
<dbReference type="GO" id="GO:0000049">
    <property type="term" value="F:tRNA binding"/>
    <property type="evidence" value="ECO:0007669"/>
    <property type="project" value="UniProtKB-UniRule"/>
</dbReference>
<keyword evidence="4 5" id="KW-0648">Protein biosynthesis</keyword>
<keyword evidence="2 5" id="KW-0699">rRNA-binding</keyword>
<dbReference type="RefSeq" id="WP_249311086.1">
    <property type="nucleotide sequence ID" value="NZ_JACRSU010000001.1"/>
</dbReference>
<evidence type="ECO:0000313" key="8">
    <source>
        <dbReference type="Proteomes" id="UP000611762"/>
    </source>
</evidence>
<comment type="similarity">
    <text evidence="5">Belongs to the NEMF family.</text>
</comment>
<dbReference type="GO" id="GO:0072344">
    <property type="term" value="P:rescue of stalled ribosome"/>
    <property type="evidence" value="ECO:0007669"/>
    <property type="project" value="UniProtKB-UniRule"/>
</dbReference>
<dbReference type="GO" id="GO:1990112">
    <property type="term" value="C:RQC complex"/>
    <property type="evidence" value="ECO:0007669"/>
    <property type="project" value="TreeGrafter"/>
</dbReference>
<dbReference type="EMBL" id="JACRSU010000001">
    <property type="protein sequence ID" value="MBC8539902.1"/>
    <property type="molecule type" value="Genomic_DNA"/>
</dbReference>
<evidence type="ECO:0000259" key="6">
    <source>
        <dbReference type="Pfam" id="PF05670"/>
    </source>
</evidence>
<organism evidence="7 8">
    <name type="scientific">Congzhengia minquanensis</name>
    <dbReference type="NCBI Taxonomy" id="2763657"/>
    <lineage>
        <taxon>Bacteria</taxon>
        <taxon>Bacillati</taxon>
        <taxon>Bacillota</taxon>
        <taxon>Clostridia</taxon>
        <taxon>Eubacteriales</taxon>
        <taxon>Oscillospiraceae</taxon>
        <taxon>Congzhengia</taxon>
    </lineage>
</organism>
<evidence type="ECO:0000256" key="3">
    <source>
        <dbReference type="ARBA" id="ARBA00022884"/>
    </source>
</evidence>
<evidence type="ECO:0000256" key="4">
    <source>
        <dbReference type="ARBA" id="ARBA00022917"/>
    </source>
</evidence>
<name>A0A926DLG7_9FIRM</name>
<dbReference type="PANTHER" id="PTHR15239:SF6">
    <property type="entry name" value="RIBOSOME QUALITY CONTROL COMPLEX SUBUNIT NEMF"/>
    <property type="match status" value="1"/>
</dbReference>
<dbReference type="PANTHER" id="PTHR15239">
    <property type="entry name" value="NUCLEAR EXPORT MEDIATOR FACTOR NEMF"/>
    <property type="match status" value="1"/>
</dbReference>
<evidence type="ECO:0000256" key="2">
    <source>
        <dbReference type="ARBA" id="ARBA00022730"/>
    </source>
</evidence>
<feature type="domain" description="NFACT RNA-binding" evidence="6">
    <location>
        <begin position="465"/>
        <end position="559"/>
    </location>
</feature>
<accession>A0A926DLG7</accession>
<protein>
    <recommendedName>
        <fullName evidence="5">Rqc2 homolog RqcH</fullName>
        <shortName evidence="5">RqcH</shortName>
    </recommendedName>
</protein>
<dbReference type="AlphaFoldDB" id="A0A926DLG7"/>
<keyword evidence="3 5" id="KW-0694">RNA-binding</keyword>
<comment type="subunit">
    <text evidence="5">Associates with stalled 50S ribosomal subunits. Binds to RqcP.</text>
</comment>
<dbReference type="GO" id="GO:0019843">
    <property type="term" value="F:rRNA binding"/>
    <property type="evidence" value="ECO:0007669"/>
    <property type="project" value="UniProtKB-UniRule"/>
</dbReference>
<dbReference type="Proteomes" id="UP000611762">
    <property type="component" value="Unassembled WGS sequence"/>
</dbReference>
<dbReference type="InterPro" id="IPR008532">
    <property type="entry name" value="NFACT_RNA-bd"/>
</dbReference>
<reference evidence="7" key="1">
    <citation type="submission" date="2020-08" db="EMBL/GenBank/DDBJ databases">
        <title>Genome public.</title>
        <authorList>
            <person name="Liu C."/>
            <person name="Sun Q."/>
        </authorList>
    </citation>
    <scope>NUCLEOTIDE SEQUENCE</scope>
    <source>
        <strain evidence="7">H8</strain>
    </source>
</reference>